<reference evidence="5 6" key="1">
    <citation type="journal article" date="2017" name="Genome Announc.">
        <title>Draft Genome Sequence of Romboutsia maritimum sp. nov. Strain CCRI-22766(T), Isolated from Coastal Estuarine Mud.</title>
        <authorList>
            <person name="Maheux A.F."/>
            <person name="Boudreau D.K."/>
            <person name="Berube E."/>
            <person name="Boissinot M."/>
            <person name="Raymond F."/>
            <person name="Brodeur S."/>
            <person name="Corbeil J."/>
            <person name="Brightwell G."/>
            <person name="Broda D."/>
            <person name="Omar R.F."/>
            <person name="Bergeron M.G."/>
        </authorList>
    </citation>
    <scope>NUCLEOTIDE SEQUENCE [LARGE SCALE GENOMIC DNA]</scope>
    <source>
        <strain evidence="5 6">CCRI-22766</strain>
    </source>
</reference>
<evidence type="ECO:0000256" key="3">
    <source>
        <dbReference type="ARBA" id="ARBA00022750"/>
    </source>
</evidence>
<dbReference type="PANTHER" id="PTHR30302:SF1">
    <property type="entry name" value="HYDROGENASE 2 MATURATION PROTEASE"/>
    <property type="match status" value="1"/>
</dbReference>
<dbReference type="CDD" id="cd00518">
    <property type="entry name" value="H2MP"/>
    <property type="match status" value="1"/>
</dbReference>
<organism evidence="5 6">
    <name type="scientific">Romboutsia maritimum</name>
    <dbReference type="NCBI Taxonomy" id="2020948"/>
    <lineage>
        <taxon>Bacteria</taxon>
        <taxon>Bacillati</taxon>
        <taxon>Bacillota</taxon>
        <taxon>Clostridia</taxon>
        <taxon>Peptostreptococcales</taxon>
        <taxon>Peptostreptococcaceae</taxon>
        <taxon>Romboutsia</taxon>
    </lineage>
</organism>
<dbReference type="GO" id="GO:0008047">
    <property type="term" value="F:enzyme activator activity"/>
    <property type="evidence" value="ECO:0007669"/>
    <property type="project" value="InterPro"/>
</dbReference>
<evidence type="ECO:0000256" key="1">
    <source>
        <dbReference type="ARBA" id="ARBA00006814"/>
    </source>
</evidence>
<dbReference type="Gene3D" id="3.40.50.1450">
    <property type="entry name" value="HybD-like"/>
    <property type="match status" value="1"/>
</dbReference>
<sequence length="150" mass="17504">MIKVFGIGNILLADDGIGVYIVENIKNEILDLGKNIEVIIGETDYLYCLNEIEKDDLVIIVDSTYFNEKPGNVSCFKLQECDKFISDNISLHEENLFQILRKEKPYIKGYLIGIEIEKVDYSLNLSEKLYNKLEYICKEVLDMIKKYYRK</sequence>
<keyword evidence="6" id="KW-1185">Reference proteome</keyword>
<keyword evidence="2 5" id="KW-0645">Protease</keyword>
<protein>
    <submittedName>
        <fullName evidence="5">Hydrogenase maturation protease</fullName>
    </submittedName>
</protein>
<comment type="caution">
    <text evidence="5">The sequence shown here is derived from an EMBL/GenBank/DDBJ whole genome shotgun (WGS) entry which is preliminary data.</text>
</comment>
<dbReference type="InterPro" id="IPR000671">
    <property type="entry name" value="Peptidase_A31"/>
</dbReference>
<dbReference type="Pfam" id="PF01750">
    <property type="entry name" value="HycI"/>
    <property type="match status" value="1"/>
</dbReference>
<keyword evidence="3" id="KW-0064">Aspartyl protease</keyword>
<evidence type="ECO:0000256" key="4">
    <source>
        <dbReference type="ARBA" id="ARBA00022801"/>
    </source>
</evidence>
<gene>
    <name evidence="5" type="ORF">CHF27_009855</name>
</gene>
<proteinExistence type="inferred from homology"/>
<accession>A0A371IRM3</accession>
<dbReference type="NCBIfam" id="TIGR00072">
    <property type="entry name" value="hydrog_prot"/>
    <property type="match status" value="1"/>
</dbReference>
<dbReference type="AlphaFoldDB" id="A0A371IRM3"/>
<dbReference type="GO" id="GO:0016485">
    <property type="term" value="P:protein processing"/>
    <property type="evidence" value="ECO:0007669"/>
    <property type="project" value="TreeGrafter"/>
</dbReference>
<dbReference type="InterPro" id="IPR023430">
    <property type="entry name" value="Pept_HybD-like_dom_sf"/>
</dbReference>
<dbReference type="OrthoDB" id="9794619at2"/>
<dbReference type="RefSeq" id="WP_095406790.1">
    <property type="nucleotide sequence ID" value="NZ_NOJZ02000018.1"/>
</dbReference>
<dbReference type="GO" id="GO:0004190">
    <property type="term" value="F:aspartic-type endopeptidase activity"/>
    <property type="evidence" value="ECO:0007669"/>
    <property type="project" value="UniProtKB-KW"/>
</dbReference>
<dbReference type="EMBL" id="NOJZ02000018">
    <property type="protein sequence ID" value="RDY23137.1"/>
    <property type="molecule type" value="Genomic_DNA"/>
</dbReference>
<evidence type="ECO:0000313" key="5">
    <source>
        <dbReference type="EMBL" id="RDY23137.1"/>
    </source>
</evidence>
<evidence type="ECO:0000256" key="2">
    <source>
        <dbReference type="ARBA" id="ARBA00022670"/>
    </source>
</evidence>
<keyword evidence="4" id="KW-0378">Hydrolase</keyword>
<dbReference type="SUPFAM" id="SSF53163">
    <property type="entry name" value="HybD-like"/>
    <property type="match status" value="1"/>
</dbReference>
<name>A0A371IRM3_9FIRM</name>
<dbReference type="PRINTS" id="PR00446">
    <property type="entry name" value="HYDRGNUPTAKE"/>
</dbReference>
<dbReference type="Proteomes" id="UP000243494">
    <property type="component" value="Unassembled WGS sequence"/>
</dbReference>
<comment type="similarity">
    <text evidence="1">Belongs to the peptidase A31 family.</text>
</comment>
<dbReference type="PANTHER" id="PTHR30302">
    <property type="entry name" value="HYDROGENASE 1 MATURATION PROTEASE"/>
    <property type="match status" value="1"/>
</dbReference>
<evidence type="ECO:0000313" key="6">
    <source>
        <dbReference type="Proteomes" id="UP000243494"/>
    </source>
</evidence>